<dbReference type="AlphaFoldDB" id="A0A835YBJ1"/>
<proteinExistence type="predicted"/>
<name>A0A835YBJ1_9CHLO</name>
<dbReference type="OrthoDB" id="530452at2759"/>
<protein>
    <recommendedName>
        <fullName evidence="2">Nucleotide-diphospho-sugar transferase domain-containing protein</fullName>
    </recommendedName>
</protein>
<evidence type="ECO:0000256" key="1">
    <source>
        <dbReference type="SAM" id="SignalP"/>
    </source>
</evidence>
<dbReference type="PANTHER" id="PTHR47032">
    <property type="entry name" value="UDP-D-XYLOSE:L-FUCOSE ALPHA-1,3-D-XYLOSYLTRANSFERASE-RELATED"/>
    <property type="match status" value="1"/>
</dbReference>
<organism evidence="3 4">
    <name type="scientific">Edaphochlamys debaryana</name>
    <dbReference type="NCBI Taxonomy" id="47281"/>
    <lineage>
        <taxon>Eukaryota</taxon>
        <taxon>Viridiplantae</taxon>
        <taxon>Chlorophyta</taxon>
        <taxon>core chlorophytes</taxon>
        <taxon>Chlorophyceae</taxon>
        <taxon>CS clade</taxon>
        <taxon>Chlamydomonadales</taxon>
        <taxon>Chlamydomonadales incertae sedis</taxon>
        <taxon>Edaphochlamys</taxon>
    </lineage>
</organism>
<evidence type="ECO:0000313" key="3">
    <source>
        <dbReference type="EMBL" id="KAG2498689.1"/>
    </source>
</evidence>
<reference evidence="3" key="1">
    <citation type="journal article" date="2020" name="bioRxiv">
        <title>Comparative genomics of Chlamydomonas.</title>
        <authorList>
            <person name="Craig R.J."/>
            <person name="Hasan A.R."/>
            <person name="Ness R.W."/>
            <person name="Keightley P.D."/>
        </authorList>
    </citation>
    <scope>NUCLEOTIDE SEQUENCE</scope>
    <source>
        <strain evidence="3">CCAP 11/70</strain>
    </source>
</reference>
<dbReference type="GO" id="GO:0005794">
    <property type="term" value="C:Golgi apparatus"/>
    <property type="evidence" value="ECO:0007669"/>
    <property type="project" value="TreeGrafter"/>
</dbReference>
<feature type="domain" description="Nucleotide-diphospho-sugar transferase" evidence="2">
    <location>
        <begin position="122"/>
        <end position="223"/>
    </location>
</feature>
<keyword evidence="1" id="KW-0732">Signal</keyword>
<dbReference type="PANTHER" id="PTHR47032:SF1">
    <property type="entry name" value="UDP-D-XYLOSE:L-FUCOSE ALPHA-1,3-D-XYLOSYLTRANSFERASE-RELATED"/>
    <property type="match status" value="1"/>
</dbReference>
<evidence type="ECO:0000259" key="2">
    <source>
        <dbReference type="Pfam" id="PF03407"/>
    </source>
</evidence>
<feature type="signal peptide" evidence="1">
    <location>
        <begin position="1"/>
        <end position="17"/>
    </location>
</feature>
<sequence>MLNLLVLLSALLSPLLGALVAAHAQTDLTKFHTFRNRLWNEHGLVGPKYSLKESADWGFGYFNATSAVGGPTEIRSFVLFTIASPATTPKVLPALLSSLFSLGGQPSAQQTNPFGKWTMLTEHLIVGTTNSEAQAACLDRALQGKYLHKCYDLDHEYNLELQDVATLSKSKLHAHTVAVSRIKALVDIVSLGYDVLYFDPHHIFFQNPLQYLYTYTRAHLVVSPTPASKCKKLVIPPGGQLPEDHHKLDLIFMRSGSGTFRCLYNWIYHVTRNDASVDDRPLDHFTFRRVMQECMNALGPELLAVEYLDPTAFPADCHTQCGCANDAPAAALPNGDCSREVMDKWVGFLFSCAGNSTNLFQSMSRYASMYTNATGKPAGL</sequence>
<keyword evidence="4" id="KW-1185">Reference proteome</keyword>
<dbReference type="Proteomes" id="UP000612055">
    <property type="component" value="Unassembled WGS sequence"/>
</dbReference>
<dbReference type="InterPro" id="IPR005069">
    <property type="entry name" value="Nucl-diP-sugar_transferase"/>
</dbReference>
<dbReference type="EMBL" id="JAEHOE010000009">
    <property type="protein sequence ID" value="KAG2498689.1"/>
    <property type="molecule type" value="Genomic_DNA"/>
</dbReference>
<comment type="caution">
    <text evidence="3">The sequence shown here is derived from an EMBL/GenBank/DDBJ whole genome shotgun (WGS) entry which is preliminary data.</text>
</comment>
<gene>
    <name evidence="3" type="ORF">HYH03_003429</name>
</gene>
<feature type="chain" id="PRO_5032961420" description="Nucleotide-diphospho-sugar transferase domain-containing protein" evidence="1">
    <location>
        <begin position="18"/>
        <end position="380"/>
    </location>
</feature>
<accession>A0A835YBJ1</accession>
<dbReference type="GO" id="GO:0016757">
    <property type="term" value="F:glycosyltransferase activity"/>
    <property type="evidence" value="ECO:0007669"/>
    <property type="project" value="TreeGrafter"/>
</dbReference>
<evidence type="ECO:0000313" key="4">
    <source>
        <dbReference type="Proteomes" id="UP000612055"/>
    </source>
</evidence>
<dbReference type="InterPro" id="IPR052636">
    <property type="entry name" value="UDP-D-xylose:L-fucose_XylT"/>
</dbReference>
<dbReference type="Pfam" id="PF03407">
    <property type="entry name" value="Nucleotid_trans"/>
    <property type="match status" value="1"/>
</dbReference>